<keyword evidence="2" id="KW-1185">Reference proteome</keyword>
<comment type="caution">
    <text evidence="1">The sequence shown here is derived from an EMBL/GenBank/DDBJ whole genome shotgun (WGS) entry which is preliminary data.</text>
</comment>
<sequence>MLHIPYKDAFASPSLLRPCLSTKALRTPFSKMVAPSRAFEYVPFGGKALRKGALRPKTPL</sequence>
<gene>
    <name evidence="1" type="ORF">E2C01_096198</name>
</gene>
<organism evidence="1 2">
    <name type="scientific">Portunus trituberculatus</name>
    <name type="common">Swimming crab</name>
    <name type="synonym">Neptunus trituberculatus</name>
    <dbReference type="NCBI Taxonomy" id="210409"/>
    <lineage>
        <taxon>Eukaryota</taxon>
        <taxon>Metazoa</taxon>
        <taxon>Ecdysozoa</taxon>
        <taxon>Arthropoda</taxon>
        <taxon>Crustacea</taxon>
        <taxon>Multicrustacea</taxon>
        <taxon>Malacostraca</taxon>
        <taxon>Eumalacostraca</taxon>
        <taxon>Eucarida</taxon>
        <taxon>Decapoda</taxon>
        <taxon>Pleocyemata</taxon>
        <taxon>Brachyura</taxon>
        <taxon>Eubrachyura</taxon>
        <taxon>Portunoidea</taxon>
        <taxon>Portunidae</taxon>
        <taxon>Portuninae</taxon>
        <taxon>Portunus</taxon>
    </lineage>
</organism>
<accession>A0A5B7K7M3</accession>
<proteinExistence type="predicted"/>
<dbReference type="Proteomes" id="UP000324222">
    <property type="component" value="Unassembled WGS sequence"/>
</dbReference>
<evidence type="ECO:0000313" key="1">
    <source>
        <dbReference type="EMBL" id="MPD00705.1"/>
    </source>
</evidence>
<dbReference type="EMBL" id="VSRR010124029">
    <property type="protein sequence ID" value="MPD00705.1"/>
    <property type="molecule type" value="Genomic_DNA"/>
</dbReference>
<evidence type="ECO:0000313" key="2">
    <source>
        <dbReference type="Proteomes" id="UP000324222"/>
    </source>
</evidence>
<protein>
    <submittedName>
        <fullName evidence="1">Uncharacterized protein</fullName>
    </submittedName>
</protein>
<reference evidence="1 2" key="1">
    <citation type="submission" date="2019-05" db="EMBL/GenBank/DDBJ databases">
        <title>Another draft genome of Portunus trituberculatus and its Hox gene families provides insights of decapod evolution.</title>
        <authorList>
            <person name="Jeong J.-H."/>
            <person name="Song I."/>
            <person name="Kim S."/>
            <person name="Choi T."/>
            <person name="Kim D."/>
            <person name="Ryu S."/>
            <person name="Kim W."/>
        </authorList>
    </citation>
    <scope>NUCLEOTIDE SEQUENCE [LARGE SCALE GENOMIC DNA]</scope>
    <source>
        <tissue evidence="1">Muscle</tissue>
    </source>
</reference>
<name>A0A5B7K7M3_PORTR</name>
<dbReference type="AlphaFoldDB" id="A0A5B7K7M3"/>